<dbReference type="InterPro" id="IPR038740">
    <property type="entry name" value="BioF2-like_GNAT_dom"/>
</dbReference>
<gene>
    <name evidence="2" type="ORF">PbB2_01289</name>
</gene>
<comment type="caution">
    <text evidence="2">The sequence shown here is derived from an EMBL/GenBank/DDBJ whole genome shotgun (WGS) entry which is preliminary data.</text>
</comment>
<keyword evidence="3" id="KW-1185">Reference proteome</keyword>
<dbReference type="Gene3D" id="3.40.630.30">
    <property type="match status" value="1"/>
</dbReference>
<dbReference type="RefSeq" id="WP_108984495.1">
    <property type="nucleotide sequence ID" value="NZ_BFBR01000003.1"/>
</dbReference>
<feature type="domain" description="BioF2-like acetyltransferase" evidence="1">
    <location>
        <begin position="168"/>
        <end position="312"/>
    </location>
</feature>
<accession>A0A2P2E982</accession>
<dbReference type="Proteomes" id="UP000245086">
    <property type="component" value="Unassembled WGS sequence"/>
</dbReference>
<evidence type="ECO:0000259" key="1">
    <source>
        <dbReference type="Pfam" id="PF13480"/>
    </source>
</evidence>
<name>A0A2P2E982_9PROT</name>
<dbReference type="OrthoDB" id="4700839at2"/>
<dbReference type="SUPFAM" id="SSF55729">
    <property type="entry name" value="Acyl-CoA N-acyltransferases (Nat)"/>
    <property type="match status" value="1"/>
</dbReference>
<sequence>MKLGHIDQVMERHLVQHPSHVILVPLMDIQPSDIARMASFRDVAGTQATPFLSPAFLVTAGPVIPGGQLACFMDGDTVVGYFAFQRRGQTLQPAGAPLTDYHAPIMQAGYQPDWDMVLKASGARRLEFNGMIGDHGLRADTIVKHRQIAAVWDGFDSWFAQQKARSPKFFKNLGRCTRNIAKDLPDMAFVWRDVTEDLLDWVLDLKVAQYKRTGMHDVFDCGWTRDLLLELARKASPDFGLKAGVFHCQGDIIAAEICLIEGKELHFWFPAYSPDYARYSPGVVLTFEIIRHLSAQGVEVFDFGSGGEAYKSPMTTDGPLCYEGQIGQALHLPVKSQRLNRMWLSVWRRAQIVRACETSLSGKIKAFASLLHRLQFRVRQKAMARMNLWQDRQKGEALP</sequence>
<evidence type="ECO:0000313" key="3">
    <source>
        <dbReference type="Proteomes" id="UP000245086"/>
    </source>
</evidence>
<dbReference type="EMBL" id="BFBR01000003">
    <property type="protein sequence ID" value="GBF57621.1"/>
    <property type="molecule type" value="Genomic_DNA"/>
</dbReference>
<reference evidence="2" key="1">
    <citation type="journal article" date="2018" name="Genome Announc.">
        <title>Draft Genome Sequence of "Candidatus Phycosocius bacilliformis," an Alphaproteobacterial Ectosymbiont of the Hydrocarbon-Producing Green Alga Botryococcus braunii.</title>
        <authorList>
            <person name="Tanabe Y."/>
            <person name="Yamaguchi H."/>
            <person name="Watanabe M.M."/>
        </authorList>
    </citation>
    <scope>NUCLEOTIDE SEQUENCE [LARGE SCALE GENOMIC DNA]</scope>
    <source>
        <strain evidence="2">BOTRYCO-2</strain>
    </source>
</reference>
<dbReference type="AlphaFoldDB" id="A0A2P2E982"/>
<dbReference type="Pfam" id="PF13480">
    <property type="entry name" value="Acetyltransf_6"/>
    <property type="match status" value="1"/>
</dbReference>
<evidence type="ECO:0000313" key="2">
    <source>
        <dbReference type="EMBL" id="GBF57621.1"/>
    </source>
</evidence>
<organism evidence="2 3">
    <name type="scientific">Candidatus Phycosocius bacilliformis</name>
    <dbReference type="NCBI Taxonomy" id="1445552"/>
    <lineage>
        <taxon>Bacteria</taxon>
        <taxon>Pseudomonadati</taxon>
        <taxon>Pseudomonadota</taxon>
        <taxon>Alphaproteobacteria</taxon>
        <taxon>Caulobacterales</taxon>
        <taxon>Caulobacterales incertae sedis</taxon>
        <taxon>Candidatus Phycosocius</taxon>
    </lineage>
</organism>
<proteinExistence type="predicted"/>
<protein>
    <recommendedName>
        <fullName evidence="1">BioF2-like acetyltransferase domain-containing protein</fullName>
    </recommendedName>
</protein>
<dbReference type="InterPro" id="IPR016181">
    <property type="entry name" value="Acyl_CoA_acyltransferase"/>
</dbReference>